<organism evidence="2 3">
    <name type="scientific">Cymbomonas tetramitiformis</name>
    <dbReference type="NCBI Taxonomy" id="36881"/>
    <lineage>
        <taxon>Eukaryota</taxon>
        <taxon>Viridiplantae</taxon>
        <taxon>Chlorophyta</taxon>
        <taxon>Pyramimonadophyceae</taxon>
        <taxon>Pyramimonadales</taxon>
        <taxon>Pyramimonadaceae</taxon>
        <taxon>Cymbomonas</taxon>
    </lineage>
</organism>
<dbReference type="EMBL" id="LGRX02031857">
    <property type="protein sequence ID" value="KAK3244443.1"/>
    <property type="molecule type" value="Genomic_DNA"/>
</dbReference>
<feature type="non-terminal residue" evidence="2">
    <location>
        <position position="1"/>
    </location>
</feature>
<comment type="caution">
    <text evidence="2">The sequence shown here is derived from an EMBL/GenBank/DDBJ whole genome shotgun (WGS) entry which is preliminary data.</text>
</comment>
<dbReference type="Proteomes" id="UP001190700">
    <property type="component" value="Unassembled WGS sequence"/>
</dbReference>
<keyword evidence="3" id="KW-1185">Reference proteome</keyword>
<dbReference type="AlphaFoldDB" id="A0AAE0BYD1"/>
<evidence type="ECO:0000313" key="2">
    <source>
        <dbReference type="EMBL" id="KAK3244443.1"/>
    </source>
</evidence>
<evidence type="ECO:0000256" key="1">
    <source>
        <dbReference type="SAM" id="MobiDB-lite"/>
    </source>
</evidence>
<sequence>GCPPPAPRLGVEAALPQPLASGWRLPSPSPSPRGGGCPPLTPCSEVEGCPPLTPCSEVEGCPPLTPCSEVEGCPPLTPCSEVEGGFSLTPCSEVKRGFSLTPCSEVKGNLSFVLRGEASLTHSVQGGASVRLEEQMENEMGQIELEEVPSLAHNGCAFDESWAALALVGMLEADLMLKLSVINSLSPTTSPEHLQAYELMWRLAPYVNEELVEVVSKPPYSNIDSK</sequence>
<protein>
    <submittedName>
        <fullName evidence="2">Uncharacterized protein</fullName>
    </submittedName>
</protein>
<name>A0AAE0BYD1_9CHLO</name>
<feature type="region of interest" description="Disordered" evidence="1">
    <location>
        <begin position="1"/>
        <end position="36"/>
    </location>
</feature>
<evidence type="ECO:0000313" key="3">
    <source>
        <dbReference type="Proteomes" id="UP001190700"/>
    </source>
</evidence>
<proteinExistence type="predicted"/>
<accession>A0AAE0BYD1</accession>
<reference evidence="2 3" key="1">
    <citation type="journal article" date="2015" name="Genome Biol. Evol.">
        <title>Comparative Genomics of a Bacterivorous Green Alga Reveals Evolutionary Causalities and Consequences of Phago-Mixotrophic Mode of Nutrition.</title>
        <authorList>
            <person name="Burns J.A."/>
            <person name="Paasch A."/>
            <person name="Narechania A."/>
            <person name="Kim E."/>
        </authorList>
    </citation>
    <scope>NUCLEOTIDE SEQUENCE [LARGE SCALE GENOMIC DNA]</scope>
    <source>
        <strain evidence="2 3">PLY_AMNH</strain>
    </source>
</reference>
<gene>
    <name evidence="2" type="ORF">CYMTET_45945</name>
</gene>